<dbReference type="Pfam" id="PF13660">
    <property type="entry name" value="DUF4147"/>
    <property type="match status" value="1"/>
</dbReference>
<name>A0A398DYZ0_9BACT</name>
<dbReference type="Gene3D" id="3.40.1480.10">
    <property type="entry name" value="MOFRL domain"/>
    <property type="match status" value="1"/>
</dbReference>
<accession>A0A398DYZ0</accession>
<comment type="caution">
    <text evidence="2">The sequence shown here is derived from an EMBL/GenBank/DDBJ whole genome shotgun (WGS) entry which is preliminary data.</text>
</comment>
<evidence type="ECO:0000313" key="3">
    <source>
        <dbReference type="Proteomes" id="UP000266113"/>
    </source>
</evidence>
<evidence type="ECO:0000313" key="2">
    <source>
        <dbReference type="EMBL" id="RIE16544.1"/>
    </source>
</evidence>
<reference evidence="2 3" key="1">
    <citation type="submission" date="2018-09" db="EMBL/GenBank/DDBJ databases">
        <title>Discovery and Ecogenomic Context for Candidatus Cryosericales, a Global Caldiserica Order Active in Thawing Permafrost.</title>
        <authorList>
            <person name="Martinez M.A."/>
            <person name="Woodcroft B.J."/>
            <person name="Ignacio Espinoza J.C."/>
            <person name="Zayed A."/>
            <person name="Singleton C.M."/>
            <person name="Boyd J."/>
            <person name="Li Y.-F."/>
            <person name="Purvine S."/>
            <person name="Maughan H."/>
            <person name="Hodgkins S.B."/>
            <person name="Anderson D."/>
            <person name="Sederholm M."/>
            <person name="Temperton B."/>
            <person name="Saleska S.R."/>
            <person name="Tyson G.W."/>
            <person name="Rich V.I."/>
        </authorList>
    </citation>
    <scope>NUCLEOTIDE SEQUENCE [LARGE SCALE GENOMIC DNA]</scope>
    <source>
        <strain evidence="2 3">SMC1</strain>
    </source>
</reference>
<evidence type="ECO:0000259" key="1">
    <source>
        <dbReference type="Pfam" id="PF13660"/>
    </source>
</evidence>
<dbReference type="InterPro" id="IPR025286">
    <property type="entry name" value="MOFRL_assoc_dom"/>
</dbReference>
<dbReference type="GO" id="GO:0005737">
    <property type="term" value="C:cytoplasm"/>
    <property type="evidence" value="ECO:0007669"/>
    <property type="project" value="TreeGrafter"/>
</dbReference>
<organism evidence="2 3">
    <name type="scientific">Candidatus Cryosericum septentrionale</name>
    <dbReference type="NCBI Taxonomy" id="2290913"/>
    <lineage>
        <taxon>Bacteria</taxon>
        <taxon>Pseudomonadati</taxon>
        <taxon>Caldisericota/Cryosericota group</taxon>
        <taxon>Candidatus Cryosericota</taxon>
        <taxon>Candidatus Cryosericia</taxon>
        <taxon>Candidatus Cryosericales</taxon>
        <taxon>Candidatus Cryosericaceae</taxon>
        <taxon>Candidatus Cryosericum</taxon>
    </lineage>
</organism>
<gene>
    <name evidence="2" type="ORF">SMC1_06400</name>
</gene>
<dbReference type="EMBL" id="QXIY01000029">
    <property type="protein sequence ID" value="RIE16544.1"/>
    <property type="molecule type" value="Genomic_DNA"/>
</dbReference>
<dbReference type="InterPro" id="IPR037035">
    <property type="entry name" value="GK-like_C_sf"/>
</dbReference>
<dbReference type="Gene3D" id="3.40.50.10180">
    <property type="entry name" value="Glycerate kinase, MOFRL-like N-terminal domain"/>
    <property type="match status" value="1"/>
</dbReference>
<dbReference type="PANTHER" id="PTHR12227">
    <property type="entry name" value="GLYCERATE KINASE"/>
    <property type="match status" value="1"/>
</dbReference>
<dbReference type="InterPro" id="IPR039760">
    <property type="entry name" value="MOFRL_protein"/>
</dbReference>
<dbReference type="OrthoDB" id="9766552at2"/>
<feature type="domain" description="MOFRL-associated" evidence="1">
    <location>
        <begin position="1"/>
        <end position="43"/>
    </location>
</feature>
<dbReference type="Proteomes" id="UP000266113">
    <property type="component" value="Unassembled WGS sequence"/>
</dbReference>
<dbReference type="SUPFAM" id="SSF82544">
    <property type="entry name" value="GckA/TtuD-like"/>
    <property type="match status" value="1"/>
</dbReference>
<dbReference type="GO" id="GO:0008887">
    <property type="term" value="F:glycerate kinase activity"/>
    <property type="evidence" value="ECO:0007669"/>
    <property type="project" value="InterPro"/>
</dbReference>
<dbReference type="InterPro" id="IPR038614">
    <property type="entry name" value="GK_N_sf"/>
</dbReference>
<dbReference type="AlphaFoldDB" id="A0A398DYZ0"/>
<protein>
    <submittedName>
        <fullName evidence="2">DUF4147 domain-containing protein</fullName>
    </submittedName>
</protein>
<sequence length="153" mass="16993">MVSDVIGDPLEAIASGPTYFDSPTFDDAYSVLEEYKLLDSVPKFYVKCHRKGLRGEVMETLKKGETLSCNFYNILVATNYEACTEMELFFKSKDHNTPYLGSSVQGEAGEVAKVIGGIAEDLVGGDVLTHKPLHRFTGFAEKIREDICRSRRG</sequence>
<keyword evidence="3" id="KW-1185">Reference proteome</keyword>
<proteinExistence type="predicted"/>
<dbReference type="PANTHER" id="PTHR12227:SF0">
    <property type="entry name" value="GLYCERATE KINASE"/>
    <property type="match status" value="1"/>
</dbReference>